<dbReference type="InterPro" id="IPR015590">
    <property type="entry name" value="Aldehyde_DH_dom"/>
</dbReference>
<dbReference type="InterPro" id="IPR016162">
    <property type="entry name" value="Ald_DH_N"/>
</dbReference>
<dbReference type="eggNOG" id="COG1012">
    <property type="taxonomic scope" value="Bacteria"/>
</dbReference>
<dbReference type="InterPro" id="IPR016161">
    <property type="entry name" value="Ald_DH/histidinol_DH"/>
</dbReference>
<keyword evidence="2 5" id="KW-0560">Oxidoreductase</keyword>
<keyword evidence="8" id="KW-1185">Reference proteome</keyword>
<evidence type="ECO:0000256" key="4">
    <source>
        <dbReference type="PROSITE-ProRule" id="PRU10007"/>
    </source>
</evidence>
<dbReference type="InterPro" id="IPR016160">
    <property type="entry name" value="Ald_DH_CS_CYS"/>
</dbReference>
<comment type="caution">
    <text evidence="7">The sequence shown here is derived from an EMBL/GenBank/DDBJ whole genome shotgun (WGS) entry which is preliminary data.</text>
</comment>
<feature type="active site" evidence="4">
    <location>
        <position position="262"/>
    </location>
</feature>
<dbReference type="EC" id="1.2.1.-" evidence="7"/>
<evidence type="ECO:0000256" key="3">
    <source>
        <dbReference type="ARBA" id="ARBA00023027"/>
    </source>
</evidence>
<dbReference type="AlphaFoldDB" id="A6NZ69"/>
<dbReference type="PANTHER" id="PTHR42986">
    <property type="entry name" value="BENZALDEHYDE DEHYDROGENASE YFMT"/>
    <property type="match status" value="1"/>
</dbReference>
<dbReference type="Proteomes" id="UP000003639">
    <property type="component" value="Unassembled WGS sequence"/>
</dbReference>
<evidence type="ECO:0000256" key="5">
    <source>
        <dbReference type="RuleBase" id="RU003345"/>
    </source>
</evidence>
<evidence type="ECO:0000256" key="1">
    <source>
        <dbReference type="ARBA" id="ARBA00009986"/>
    </source>
</evidence>
<keyword evidence="3" id="KW-0520">NAD</keyword>
<dbReference type="InterPro" id="IPR029510">
    <property type="entry name" value="Ald_DH_CS_GLU"/>
</dbReference>
<dbReference type="GO" id="GO:0016620">
    <property type="term" value="F:oxidoreductase activity, acting on the aldehyde or oxo group of donors, NAD or NADP as acceptor"/>
    <property type="evidence" value="ECO:0007669"/>
    <property type="project" value="InterPro"/>
</dbReference>
<comment type="similarity">
    <text evidence="1 5">Belongs to the aldehyde dehydrogenase family.</text>
</comment>
<dbReference type="PROSITE" id="PS00070">
    <property type="entry name" value="ALDEHYDE_DEHYDR_CYS"/>
    <property type="match status" value="1"/>
</dbReference>
<evidence type="ECO:0000256" key="2">
    <source>
        <dbReference type="ARBA" id="ARBA00023002"/>
    </source>
</evidence>
<dbReference type="InterPro" id="IPR016163">
    <property type="entry name" value="Ald_DH_C"/>
</dbReference>
<sequence>MPGRGETMRGQQPYFREHLLYINGEWVPQTDGEVMEDRNPADGSVMAMVHMGGRQDAEKALAAAYAARGKWAATAPDVRERILLRAANEMEARAEGLTQLMIAESGSARYKAWGEVMGSAGILRVAAGECRRLHGEVLQPGGAGQMSMAVRSPLGVVLGITPFNYPMILAIKKLAYALAAGNTFILKPSPLTPATGLAIAGVFEAAGLPSGVLNVVPGRSEVIGDMLVDDPRVRMVTFTGSSAVGRSIAVRAARDLKKVAMELGGKNPLIVLKDFDPVQAADIAAYGAFCHQGQVCMATSRIIVEGDGYQPFCDALVCRAEGLKVGDPREEDTIIGPLIQPEKWKFIDGQIEDALSKGAKLLTGGRHEGPWYWPTVLADVTPEMRIFHEETFGPVTSVMRAKDPEEALALCNDNEYGLSAALLTHNLELAWSMGLRMEAGMVHINDTTFLSGTTAPSGGVKFSGFGREGGRYSMEDFTELKWLTMQVGPKKMPF</sequence>
<reference evidence="7 8" key="2">
    <citation type="submission" date="2007-06" db="EMBL/GenBank/DDBJ databases">
        <title>Draft genome sequence of Pseudoflavonifractor capillosus ATCC 29799.</title>
        <authorList>
            <person name="Sudarsanam P."/>
            <person name="Ley R."/>
            <person name="Guruge J."/>
            <person name="Turnbaugh P.J."/>
            <person name="Mahowald M."/>
            <person name="Liep D."/>
            <person name="Gordon J."/>
        </authorList>
    </citation>
    <scope>NUCLEOTIDE SEQUENCE [LARGE SCALE GENOMIC DNA]</scope>
    <source>
        <strain evidence="7 8">ATCC 29799</strain>
    </source>
</reference>
<accession>A6NZ69</accession>
<evidence type="ECO:0000259" key="6">
    <source>
        <dbReference type="Pfam" id="PF00171"/>
    </source>
</evidence>
<reference evidence="7 8" key="1">
    <citation type="submission" date="2007-04" db="EMBL/GenBank/DDBJ databases">
        <authorList>
            <person name="Fulton L."/>
            <person name="Clifton S."/>
            <person name="Fulton B."/>
            <person name="Xu J."/>
            <person name="Minx P."/>
            <person name="Pepin K.H."/>
            <person name="Johnson M."/>
            <person name="Thiruvilangam P."/>
            <person name="Bhonagiri V."/>
            <person name="Nash W.E."/>
            <person name="Mardis E.R."/>
            <person name="Wilson R.K."/>
        </authorList>
    </citation>
    <scope>NUCLEOTIDE SEQUENCE [LARGE SCALE GENOMIC DNA]</scope>
    <source>
        <strain evidence="7 8">ATCC 29799</strain>
    </source>
</reference>
<dbReference type="STRING" id="411467.BACCAP_03520"/>
<dbReference type="CDD" id="cd07150">
    <property type="entry name" value="ALDH_VaniDH_like"/>
    <property type="match status" value="1"/>
</dbReference>
<dbReference type="FunFam" id="3.40.605.10:FF:000007">
    <property type="entry name" value="NAD/NADP-dependent betaine aldehyde dehydrogenase"/>
    <property type="match status" value="1"/>
</dbReference>
<organism evidence="7 8">
    <name type="scientific">Pseudoflavonifractor capillosus ATCC 29799</name>
    <dbReference type="NCBI Taxonomy" id="411467"/>
    <lineage>
        <taxon>Bacteria</taxon>
        <taxon>Bacillati</taxon>
        <taxon>Bacillota</taxon>
        <taxon>Clostridia</taxon>
        <taxon>Eubacteriales</taxon>
        <taxon>Oscillospiraceae</taxon>
        <taxon>Pseudoflavonifractor</taxon>
    </lineage>
</organism>
<dbReference type="Gene3D" id="3.40.309.10">
    <property type="entry name" value="Aldehyde Dehydrogenase, Chain A, domain 2"/>
    <property type="match status" value="1"/>
</dbReference>
<dbReference type="PROSITE" id="PS00687">
    <property type="entry name" value="ALDEHYDE_DEHYDR_GLU"/>
    <property type="match status" value="1"/>
</dbReference>
<dbReference type="PANTHER" id="PTHR42986:SF1">
    <property type="entry name" value="BENZALDEHYDE DEHYDROGENASE YFMT"/>
    <property type="match status" value="1"/>
</dbReference>
<dbReference type="Gene3D" id="3.40.605.10">
    <property type="entry name" value="Aldehyde Dehydrogenase, Chain A, domain 1"/>
    <property type="match status" value="1"/>
</dbReference>
<dbReference type="Pfam" id="PF00171">
    <property type="entry name" value="Aldedh"/>
    <property type="match status" value="1"/>
</dbReference>
<proteinExistence type="inferred from homology"/>
<gene>
    <name evidence="7" type="ORF">BACCAP_03520</name>
</gene>
<protein>
    <submittedName>
        <fullName evidence="7">Aldehyde dehydrogenase (NAD) family protein</fullName>
        <ecNumber evidence="7">1.2.1.-</ecNumber>
    </submittedName>
</protein>
<evidence type="ECO:0000313" key="8">
    <source>
        <dbReference type="Proteomes" id="UP000003639"/>
    </source>
</evidence>
<name>A6NZ69_9FIRM</name>
<dbReference type="EMBL" id="AAXG02000032">
    <property type="protein sequence ID" value="EDM98718.1"/>
    <property type="molecule type" value="Genomic_DNA"/>
</dbReference>
<feature type="domain" description="Aldehyde dehydrogenase" evidence="6">
    <location>
        <begin position="26"/>
        <end position="482"/>
    </location>
</feature>
<evidence type="ECO:0000313" key="7">
    <source>
        <dbReference type="EMBL" id="EDM98718.1"/>
    </source>
</evidence>
<dbReference type="SUPFAM" id="SSF53720">
    <property type="entry name" value="ALDH-like"/>
    <property type="match status" value="1"/>
</dbReference>